<keyword evidence="1" id="KW-0238">DNA-binding</keyword>
<dbReference type="Pfam" id="PF03221">
    <property type="entry name" value="HTH_Tnp_Tc5"/>
    <property type="match status" value="1"/>
</dbReference>
<dbReference type="SUPFAM" id="SSF46689">
    <property type="entry name" value="Homeodomain-like"/>
    <property type="match status" value="1"/>
</dbReference>
<name>A0A814S7M0_9BILA</name>
<dbReference type="InterPro" id="IPR009057">
    <property type="entry name" value="Homeodomain-like_sf"/>
</dbReference>
<evidence type="ECO:0000313" key="3">
    <source>
        <dbReference type="EMBL" id="CAF1143326.1"/>
    </source>
</evidence>
<sequence length="459" mass="52223">MKRKLTNNFAQEISEKTYEWFALQRSKRIPISGPILREYALKMAAELGDTSGFKASNGWLERFKSRYNIQFRIISGEAASVNNETVDDWTSRLPVILENYDAQNVYNCDETGLFFKLMPDRTFVIKQDDCRGGKRAKDRYTVLLCTNWTGSHKLKPLVIGRSARARCFKGLNLKALPVTWCSNKTSWMNAFLFTRWLNEFDKMMQKHNRKIILFLDNAPVHPTDVKLTNINLKFFPANTTSKSQPLDQGIIRCFKVHYRKQLVQYLIANADSANSADDINITALDAVWWIDAAWKALTETTIQNTFQAACFITPSSLLSTPSTATSNSQDAAPEDTSLIELNKILKHVSIGGATMCANDFVNIDDDIPAFNIWSDGAEKILLADGFSNEDVDPDENKTVEEPPSLSEAVKMLRRLRLLTTTSHPELHSFVLQFQSKLIDIYLDGSNLKQKTIQEYFQRI</sequence>
<dbReference type="PROSITE" id="PS51253">
    <property type="entry name" value="HTH_CENPB"/>
    <property type="match status" value="1"/>
</dbReference>
<protein>
    <recommendedName>
        <fullName evidence="2">HTH CENPB-type domain-containing protein</fullName>
    </recommendedName>
</protein>
<keyword evidence="4" id="KW-1185">Reference proteome</keyword>
<reference evidence="3" key="1">
    <citation type="submission" date="2021-02" db="EMBL/GenBank/DDBJ databases">
        <authorList>
            <person name="Nowell W R."/>
        </authorList>
    </citation>
    <scope>NUCLEOTIDE SEQUENCE</scope>
</reference>
<dbReference type="InterPro" id="IPR050863">
    <property type="entry name" value="CenT-Element_Derived"/>
</dbReference>
<dbReference type="InterPro" id="IPR004875">
    <property type="entry name" value="DDE_SF_endonuclease_dom"/>
</dbReference>
<accession>A0A814S7M0</accession>
<evidence type="ECO:0000313" key="4">
    <source>
        <dbReference type="Proteomes" id="UP000663832"/>
    </source>
</evidence>
<evidence type="ECO:0000259" key="2">
    <source>
        <dbReference type="PROSITE" id="PS51253"/>
    </source>
</evidence>
<dbReference type="SMART" id="SM00674">
    <property type="entry name" value="CENPB"/>
    <property type="match status" value="1"/>
</dbReference>
<dbReference type="GO" id="GO:0005634">
    <property type="term" value="C:nucleus"/>
    <property type="evidence" value="ECO:0007669"/>
    <property type="project" value="TreeGrafter"/>
</dbReference>
<organism evidence="3 4">
    <name type="scientific">Adineta steineri</name>
    <dbReference type="NCBI Taxonomy" id="433720"/>
    <lineage>
        <taxon>Eukaryota</taxon>
        <taxon>Metazoa</taxon>
        <taxon>Spiralia</taxon>
        <taxon>Gnathifera</taxon>
        <taxon>Rotifera</taxon>
        <taxon>Eurotatoria</taxon>
        <taxon>Bdelloidea</taxon>
        <taxon>Adinetida</taxon>
        <taxon>Adinetidae</taxon>
        <taxon>Adineta</taxon>
    </lineage>
</organism>
<dbReference type="Proteomes" id="UP000663832">
    <property type="component" value="Unassembled WGS sequence"/>
</dbReference>
<dbReference type="InterPro" id="IPR006600">
    <property type="entry name" value="HTH_CenpB_DNA-bd_dom"/>
</dbReference>
<comment type="caution">
    <text evidence="3">The sequence shown here is derived from an EMBL/GenBank/DDBJ whole genome shotgun (WGS) entry which is preliminary data.</text>
</comment>
<dbReference type="GO" id="GO:0003677">
    <property type="term" value="F:DNA binding"/>
    <property type="evidence" value="ECO:0007669"/>
    <property type="project" value="UniProtKB-KW"/>
</dbReference>
<dbReference type="AlphaFoldDB" id="A0A814S7M0"/>
<gene>
    <name evidence="3" type="ORF">QVE165_LOCUS22603</name>
</gene>
<feature type="domain" description="HTH CENPB-type" evidence="2">
    <location>
        <begin position="1"/>
        <end position="73"/>
    </location>
</feature>
<dbReference type="OrthoDB" id="9909311at2759"/>
<dbReference type="Gene3D" id="1.10.10.60">
    <property type="entry name" value="Homeodomain-like"/>
    <property type="match status" value="1"/>
</dbReference>
<dbReference type="Pfam" id="PF03184">
    <property type="entry name" value="DDE_1"/>
    <property type="match status" value="1"/>
</dbReference>
<proteinExistence type="predicted"/>
<evidence type="ECO:0000256" key="1">
    <source>
        <dbReference type="ARBA" id="ARBA00023125"/>
    </source>
</evidence>
<dbReference type="PANTHER" id="PTHR19303:SF73">
    <property type="entry name" value="PROTEIN PDC2"/>
    <property type="match status" value="1"/>
</dbReference>
<dbReference type="PANTHER" id="PTHR19303">
    <property type="entry name" value="TRANSPOSON"/>
    <property type="match status" value="1"/>
</dbReference>
<dbReference type="EMBL" id="CAJNOM010000150">
    <property type="protein sequence ID" value="CAF1143326.1"/>
    <property type="molecule type" value="Genomic_DNA"/>
</dbReference>